<sequence length="240" mass="25653">MPSWLSGVGQQGNPGFLRLRWRLRGAGEARADLPEIMKITFGDDTLSHPLPVVDAIVVGASAGGVEALLKIFSGLRKGFTLPILMVLHLPDDRLSQLANVFQNRLAIPVKEADDKEGIVPGTLYVAPAGYHVSVESDFSLSLSQEDRVFYSRPSIDILFGSAADAYGPRLAGVLLTGANNDGANGLLQIKKYGGFTVIQDPSQAQASTMPEAGLALHSPDYLLSLNDIGRLLVELERSAC</sequence>
<dbReference type="Pfam" id="PF01339">
    <property type="entry name" value="CheB_methylest"/>
    <property type="match status" value="1"/>
</dbReference>
<dbReference type="InterPro" id="IPR035909">
    <property type="entry name" value="CheB_C"/>
</dbReference>
<dbReference type="Gene3D" id="3.40.50.180">
    <property type="entry name" value="Methylesterase CheB, C-terminal domain"/>
    <property type="match status" value="1"/>
</dbReference>
<dbReference type="EC" id="3.1.1.61" evidence="2"/>
<gene>
    <name evidence="6" type="ORF">ALP48_100399</name>
</gene>
<feature type="active site" evidence="4">
    <location>
        <position position="181"/>
    </location>
</feature>
<keyword evidence="4" id="KW-0145">Chemotaxis</keyword>
<organism evidence="6 7">
    <name type="scientific">Pseudomonas syringae pv. solidagae</name>
    <dbReference type="NCBI Taxonomy" id="264458"/>
    <lineage>
        <taxon>Bacteria</taxon>
        <taxon>Pseudomonadati</taxon>
        <taxon>Pseudomonadota</taxon>
        <taxon>Gammaproteobacteria</taxon>
        <taxon>Pseudomonadales</taxon>
        <taxon>Pseudomonadaceae</taxon>
        <taxon>Pseudomonas</taxon>
        <taxon>Pseudomonas syringae</taxon>
    </lineage>
</organism>
<feature type="active site" evidence="4">
    <location>
        <position position="88"/>
    </location>
</feature>
<evidence type="ECO:0000256" key="3">
    <source>
        <dbReference type="ARBA" id="ARBA00048267"/>
    </source>
</evidence>
<dbReference type="CDD" id="cd16433">
    <property type="entry name" value="CheB"/>
    <property type="match status" value="1"/>
</dbReference>
<dbReference type="EMBL" id="RBTH01000048">
    <property type="protein sequence ID" value="RMT50393.1"/>
    <property type="molecule type" value="Genomic_DNA"/>
</dbReference>
<comment type="caution">
    <text evidence="6">The sequence shown here is derived from an EMBL/GenBank/DDBJ whole genome shotgun (WGS) entry which is preliminary data.</text>
</comment>
<dbReference type="PROSITE" id="PS50122">
    <property type="entry name" value="CHEB"/>
    <property type="match status" value="1"/>
</dbReference>
<dbReference type="GO" id="GO:0008984">
    <property type="term" value="F:protein-glutamate methylesterase activity"/>
    <property type="evidence" value="ECO:0007669"/>
    <property type="project" value="UniProtKB-EC"/>
</dbReference>
<feature type="active site" evidence="4">
    <location>
        <position position="61"/>
    </location>
</feature>
<dbReference type="AlphaFoldDB" id="A0A3M5LUB8"/>
<proteinExistence type="predicted"/>
<dbReference type="GO" id="GO:0000156">
    <property type="term" value="F:phosphorelay response regulator activity"/>
    <property type="evidence" value="ECO:0007669"/>
    <property type="project" value="InterPro"/>
</dbReference>
<evidence type="ECO:0000256" key="1">
    <source>
        <dbReference type="ARBA" id="ARBA00022801"/>
    </source>
</evidence>
<dbReference type="SUPFAM" id="SSF52738">
    <property type="entry name" value="Methylesterase CheB, C-terminal domain"/>
    <property type="match status" value="1"/>
</dbReference>
<evidence type="ECO:0000313" key="7">
    <source>
        <dbReference type="Proteomes" id="UP000268096"/>
    </source>
</evidence>
<keyword evidence="1 4" id="KW-0378">Hydrolase</keyword>
<evidence type="ECO:0000313" key="6">
    <source>
        <dbReference type="EMBL" id="RMT50393.1"/>
    </source>
</evidence>
<evidence type="ECO:0000256" key="2">
    <source>
        <dbReference type="ARBA" id="ARBA00039140"/>
    </source>
</evidence>
<protein>
    <recommendedName>
        <fullName evidence="2">protein-glutamate methylesterase</fullName>
        <ecNumber evidence="2">3.1.1.61</ecNumber>
    </recommendedName>
</protein>
<dbReference type="GO" id="GO:0005737">
    <property type="term" value="C:cytoplasm"/>
    <property type="evidence" value="ECO:0007669"/>
    <property type="project" value="InterPro"/>
</dbReference>
<dbReference type="Proteomes" id="UP000268096">
    <property type="component" value="Unassembled WGS sequence"/>
</dbReference>
<accession>A0A3M5LUB8</accession>
<evidence type="ECO:0000256" key="4">
    <source>
        <dbReference type="PROSITE-ProRule" id="PRU00050"/>
    </source>
</evidence>
<feature type="domain" description="CheB-type methylesterase" evidence="5">
    <location>
        <begin position="49"/>
        <end position="234"/>
    </location>
</feature>
<comment type="catalytic activity">
    <reaction evidence="3">
        <text>[protein]-L-glutamate 5-O-methyl ester + H2O = L-glutamyl-[protein] + methanol + H(+)</text>
        <dbReference type="Rhea" id="RHEA:23236"/>
        <dbReference type="Rhea" id="RHEA-COMP:10208"/>
        <dbReference type="Rhea" id="RHEA-COMP:10311"/>
        <dbReference type="ChEBI" id="CHEBI:15377"/>
        <dbReference type="ChEBI" id="CHEBI:15378"/>
        <dbReference type="ChEBI" id="CHEBI:17790"/>
        <dbReference type="ChEBI" id="CHEBI:29973"/>
        <dbReference type="ChEBI" id="CHEBI:82795"/>
        <dbReference type="EC" id="3.1.1.61"/>
    </reaction>
</comment>
<evidence type="ECO:0000259" key="5">
    <source>
        <dbReference type="PROSITE" id="PS50122"/>
    </source>
</evidence>
<dbReference type="PANTHER" id="PTHR42872:SF6">
    <property type="entry name" value="PROTEIN-GLUTAMATE METHYLESTERASE_PROTEIN-GLUTAMINE GLUTAMINASE"/>
    <property type="match status" value="1"/>
</dbReference>
<name>A0A3M5LUB8_PSESX</name>
<dbReference type="InterPro" id="IPR000673">
    <property type="entry name" value="Sig_transdc_resp-reg_Me-estase"/>
</dbReference>
<dbReference type="GO" id="GO:0006935">
    <property type="term" value="P:chemotaxis"/>
    <property type="evidence" value="ECO:0007669"/>
    <property type="project" value="UniProtKB-UniRule"/>
</dbReference>
<dbReference type="PANTHER" id="PTHR42872">
    <property type="entry name" value="PROTEIN-GLUTAMATE METHYLESTERASE/PROTEIN-GLUTAMINE GLUTAMINASE"/>
    <property type="match status" value="1"/>
</dbReference>
<reference evidence="6 7" key="1">
    <citation type="submission" date="2018-08" db="EMBL/GenBank/DDBJ databases">
        <title>Recombination of ecologically and evolutionarily significant loci maintains genetic cohesion in the Pseudomonas syringae species complex.</title>
        <authorList>
            <person name="Dillon M."/>
            <person name="Thakur S."/>
            <person name="Almeida R.N.D."/>
            <person name="Weir B.S."/>
            <person name="Guttman D.S."/>
        </authorList>
    </citation>
    <scope>NUCLEOTIDE SEQUENCE [LARGE SCALE GENOMIC DNA]</scope>
    <source>
        <strain evidence="6 7">ICMP 16926</strain>
    </source>
</reference>